<keyword evidence="2" id="KW-1185">Reference proteome</keyword>
<accession>A0A232M666</accession>
<name>A0A232M666_9EURO</name>
<reference evidence="1 2" key="1">
    <citation type="journal article" date="2015" name="Environ. Microbiol.">
        <title>Metagenome sequence of Elaphomyces granulatus from sporocarp tissue reveals Ascomycota ectomycorrhizal fingerprints of genome expansion and a Proteobacteria-rich microbiome.</title>
        <authorList>
            <person name="Quandt C.A."/>
            <person name="Kohler A."/>
            <person name="Hesse C.N."/>
            <person name="Sharpton T.J."/>
            <person name="Martin F."/>
            <person name="Spatafora J.W."/>
        </authorList>
    </citation>
    <scope>NUCLEOTIDE SEQUENCE [LARGE SCALE GENOMIC DNA]</scope>
    <source>
        <strain evidence="1 2">OSC145934</strain>
    </source>
</reference>
<dbReference type="Proteomes" id="UP000243515">
    <property type="component" value="Unassembled WGS sequence"/>
</dbReference>
<dbReference type="AlphaFoldDB" id="A0A232M666"/>
<dbReference type="EMBL" id="NPHW01002234">
    <property type="protein sequence ID" value="OXV11905.1"/>
    <property type="molecule type" value="Genomic_DNA"/>
</dbReference>
<comment type="caution">
    <text evidence="1">The sequence shown here is derived from an EMBL/GenBank/DDBJ whole genome shotgun (WGS) entry which is preliminary data.</text>
</comment>
<protein>
    <submittedName>
        <fullName evidence="1">Uncharacterized protein</fullName>
    </submittedName>
</protein>
<evidence type="ECO:0000313" key="2">
    <source>
        <dbReference type="Proteomes" id="UP000243515"/>
    </source>
</evidence>
<dbReference type="OrthoDB" id="4719947at2759"/>
<organism evidence="1 2">
    <name type="scientific">Elaphomyces granulatus</name>
    <dbReference type="NCBI Taxonomy" id="519963"/>
    <lineage>
        <taxon>Eukaryota</taxon>
        <taxon>Fungi</taxon>
        <taxon>Dikarya</taxon>
        <taxon>Ascomycota</taxon>
        <taxon>Pezizomycotina</taxon>
        <taxon>Eurotiomycetes</taxon>
        <taxon>Eurotiomycetidae</taxon>
        <taxon>Eurotiales</taxon>
        <taxon>Elaphomycetaceae</taxon>
        <taxon>Elaphomyces</taxon>
    </lineage>
</organism>
<proteinExistence type="predicted"/>
<gene>
    <name evidence="1" type="ORF">Egran_00336</name>
</gene>
<evidence type="ECO:0000313" key="1">
    <source>
        <dbReference type="EMBL" id="OXV11905.1"/>
    </source>
</evidence>
<sequence>MPAYPLPEVDTTFLLSPETYDKAATEVNDVTNDYGTPNLLFLYYIPFPPEAVKDDLYALKEELQSWHAYELEQAERQVHIQINNGNLPTDDSLASRVKRTNYRAKVIQFLRENSEVWVTMTEEDKTGPKTIVVKKEEANGAIRWELLSRYITQGRLPEQFSVILNVINGIIAAEPEADNRYWFSHAYLKYDNGSRTFQPDIRSSSFTVTQKDIDEHKDTVSIEFTHADYKWRLDRALWRKQRHLVEDIIEAGEKIRKEMSFDFFVST</sequence>